<gene>
    <name evidence="2" type="ORF">GCM10010832_12070</name>
</gene>
<accession>A0ABQ1SGH6</accession>
<organism evidence="2 3">
    <name type="scientific">Psychroflexus planctonicus</name>
    <dbReference type="NCBI Taxonomy" id="1526575"/>
    <lineage>
        <taxon>Bacteria</taxon>
        <taxon>Pseudomonadati</taxon>
        <taxon>Bacteroidota</taxon>
        <taxon>Flavobacteriia</taxon>
        <taxon>Flavobacteriales</taxon>
        <taxon>Flavobacteriaceae</taxon>
        <taxon>Psychroflexus</taxon>
    </lineage>
</organism>
<proteinExistence type="predicted"/>
<comment type="caution">
    <text evidence="2">The sequence shown here is derived from an EMBL/GenBank/DDBJ whole genome shotgun (WGS) entry which is preliminary data.</text>
</comment>
<keyword evidence="3" id="KW-1185">Reference proteome</keyword>
<evidence type="ECO:0000256" key="1">
    <source>
        <dbReference type="SAM" id="SignalP"/>
    </source>
</evidence>
<dbReference type="Proteomes" id="UP000599179">
    <property type="component" value="Unassembled WGS sequence"/>
</dbReference>
<evidence type="ECO:0000313" key="2">
    <source>
        <dbReference type="EMBL" id="GGE33425.1"/>
    </source>
</evidence>
<evidence type="ECO:0008006" key="4">
    <source>
        <dbReference type="Google" id="ProtNLM"/>
    </source>
</evidence>
<feature type="signal peptide" evidence="1">
    <location>
        <begin position="1"/>
        <end position="18"/>
    </location>
</feature>
<dbReference type="RefSeq" id="WP_188458199.1">
    <property type="nucleotide sequence ID" value="NZ_BMGM01000004.1"/>
</dbReference>
<keyword evidence="1" id="KW-0732">Signal</keyword>
<reference evidence="3" key="1">
    <citation type="journal article" date="2019" name="Int. J. Syst. Evol. Microbiol.">
        <title>The Global Catalogue of Microorganisms (GCM) 10K type strain sequencing project: providing services to taxonomists for standard genome sequencing and annotation.</title>
        <authorList>
            <consortium name="The Broad Institute Genomics Platform"/>
            <consortium name="The Broad Institute Genome Sequencing Center for Infectious Disease"/>
            <person name="Wu L."/>
            <person name="Ma J."/>
        </authorList>
    </citation>
    <scope>NUCLEOTIDE SEQUENCE [LARGE SCALE GENOMIC DNA]</scope>
    <source>
        <strain evidence="3">CGMCC 1.12931</strain>
    </source>
</reference>
<evidence type="ECO:0000313" key="3">
    <source>
        <dbReference type="Proteomes" id="UP000599179"/>
    </source>
</evidence>
<sequence>MQKTILIISFCFFSVVHAQNPDSDSTFWNRMQWGGTGALNISNNFTSISVSPQAIYPLKSYFATGVGLQYSYLRSKNNFTSHLYGGSWLNIFTPIPEVQISTELEQLRVNNRLANGVKDDFWNTALFLGIGYRQQNFTIGIRYNVLFDEDRNIYPRAWMPFVRVFF</sequence>
<name>A0ABQ1SGH6_9FLAO</name>
<dbReference type="EMBL" id="BMGM01000004">
    <property type="protein sequence ID" value="GGE33425.1"/>
    <property type="molecule type" value="Genomic_DNA"/>
</dbReference>
<protein>
    <recommendedName>
        <fullName evidence="4">Alpha-ketoglutarate decarboxylase</fullName>
    </recommendedName>
</protein>
<feature type="chain" id="PRO_5046695763" description="Alpha-ketoglutarate decarboxylase" evidence="1">
    <location>
        <begin position="19"/>
        <end position="166"/>
    </location>
</feature>